<dbReference type="Gene3D" id="1.25.40.20">
    <property type="entry name" value="Ankyrin repeat-containing domain"/>
    <property type="match status" value="1"/>
</dbReference>
<feature type="domain" description="PLD phosphodiesterase" evidence="4">
    <location>
        <begin position="508"/>
        <end position="535"/>
    </location>
</feature>
<evidence type="ECO:0000256" key="2">
    <source>
        <dbReference type="PROSITE-ProRule" id="PRU00023"/>
    </source>
</evidence>
<dbReference type="Pfam" id="PF12796">
    <property type="entry name" value="Ank_2"/>
    <property type="match status" value="2"/>
</dbReference>
<sequence length="1838" mass="205118">MLPERVYQLCHSSKTVSSELARDPNQAPTKVFHKLYSDYHVKDDVSKSEDGRDGPDSLQKALDCGNWGPTKPSNLFLKIYHDALCTLEKNPMAGVVSPPLMGSHGIAPLTIVAPLPDLCRHMANCIARAETEVFLGTNFWIYSDASTLVTNAFRELSKRAGRRGTKVVVKMIYDRGDPRQAYENRLDVPEKKYTSEKVQLPPAEEVPNIDLQVVNYHRPIFGTFHAKFMVVDRRIALLQSSNIQDNDNLEMMVRLEGPIVDAFYDTALISWGKHFDTPFPMLSSPAAGAPIPSLSLMDVSHKEEGQGLSLPEHTTLDQHYDLDLRDEARRVNGTLKPRPGESKTGPVTRHLNTTTQPNTTGDASDVDQDTSMTPYTISPPHEACPMALVNREPWGAPNHTSVYTPQNAAFLSAIQNAEHSIFIQTPNMNAEPLLEPLLEAVRRGVVVTCYLCLGYNDAGQLLPFQNGTNEMISNRLYSSLEKPDQRSRLHIYNYVAKDQTKPIHNKFKRRSCHIKLMIIDGKVAIQGNGNLDTQSFYHSQEVNILIDSPIICRSWLETINRNQNTALYGAVSPEDGCWHDASTGEVPEGSIGVNPGRFSWAKGVVGAVQRYLSKQNSTPYTLEIPDSEEVIVMLRTPHYINHFRKNNGDVTIHYKRVQGWICPLPLEYAAAKSMLDELYDESEEHTTGRIYNHEIVITCLPAGQMGTNAAAAVAARMVSSFPSLKAGLLVGIAGGVPSDKADIRLGDVVIGQPEKSYGGVVQYDFGKTIMGGFQQRIGSLNAPSPTLLTAVSKFKSNLSASINNIQDYLDTVARVKRPHSVPDVLFEASYDHARGKTCHACRKDMLVRRPQREDSNVRVHFGTIGSGNQLVKDGMTRDKISTNLGGVLCFEMEAAGVVNLLPCLVVRGISDYADSHKNKDFQHFAAVTAAACARQILLYVPPPSRGFYAQSDAALDHRQHRQTSAALQKMYLESLKFEQIDSRHRTIRMAHAKTCQWLLSCQEYKDWINPGLSGRHHGIFWIKGKPGTGKSTIMKFALSKTPPQVKDTTIISFFFNARGNSLEKTVVGMYRSLLCQLLDKLPDLCTMFDLLPTNQIHGQTPTWDIETLKHLFSVAIEHLHGRSLMCFIDALDECDEDQVRDMLSFFEQLGELAVARYQRLLICFSSRHYPHIAVNNATELVLEDQDGHQQDISNFVHSELRAGRSKQVEQIKEEVIARSSGVFLWVVLVVQTLNKEYDRGQVHALKRRMEQIPDGLHELLKDILIRGNHDMENTLLCLQWLLYTQRPLSSEELYFAILAGIESSAFLAEWTAANVNEEDVNRFILDSSKGLAELTKSKSPTVQFIHESVRDFLRDEGFAKLNVGSVSPGPSHENLKNCCLNYVKISLSSIPLPGTLPPVKSSKAKRLVQKTSKLYPFLEYSVQYVLYHANAAAENGVTQMCFLRDFPLSSWIMKNNLFEKHEIRRYTPAAQRMYILAEKDYGMLLEAEIKLHHYQDARTERYDSPLVAAIMHSSREAVRTLLTMDANTEEILNQSNSSSRPILSMASQRSDAEMIRILLDHGAIVDQEGATGRTSLSYAATSGNEAIVKLLLDSGANVDSKCRNGRTPLSYAAKSGHEGVVTLLLDRGADINSKCSYGRTPLSYSADSWRNEALAVLLDRGADLESRDINNCTALYWAIQFSQYDVVEQLLNQGAEVESRGHHGSTPLCQAVRLQHPWAARSLLEKGANLESRDDDGRAALSYAVEYGRKATVILLLDSGADVNSRDNSGRTPLSYAAERLSGLGAVAIVELLLWQGADLRSRDNDGNTPLDHATRRGIHDVVMVLEKWQWRRHTAKY</sequence>
<dbReference type="Pfam" id="PF00023">
    <property type="entry name" value="Ank"/>
    <property type="match status" value="1"/>
</dbReference>
<dbReference type="InterPro" id="IPR001736">
    <property type="entry name" value="PLipase_D/transphosphatidylase"/>
</dbReference>
<evidence type="ECO:0000313" key="5">
    <source>
        <dbReference type="EMBL" id="KJK60607.1"/>
    </source>
</evidence>
<feature type="compositionally biased region" description="Polar residues" evidence="3">
    <location>
        <begin position="350"/>
        <end position="362"/>
    </location>
</feature>
<dbReference type="Pfam" id="PF01048">
    <property type="entry name" value="PNP_UDP_1"/>
    <property type="match status" value="1"/>
</dbReference>
<keyword evidence="1" id="KW-0677">Repeat</keyword>
<dbReference type="PANTHER" id="PTHR46082:SF11">
    <property type="entry name" value="AAA+ ATPASE DOMAIN-CONTAINING PROTEIN-RELATED"/>
    <property type="match status" value="1"/>
</dbReference>
<dbReference type="InterPro" id="IPR056884">
    <property type="entry name" value="NPHP3-like_N"/>
</dbReference>
<proteinExistence type="predicted"/>
<dbReference type="PRINTS" id="PR01415">
    <property type="entry name" value="ANKYRIN"/>
</dbReference>
<dbReference type="Gene3D" id="3.40.50.1580">
    <property type="entry name" value="Nucleoside phosphorylase domain"/>
    <property type="match status" value="1"/>
</dbReference>
<feature type="repeat" description="ANK" evidence="2">
    <location>
        <begin position="1670"/>
        <end position="1702"/>
    </location>
</feature>
<dbReference type="EMBL" id="JZEE01000735">
    <property type="protein sequence ID" value="KJK60607.1"/>
    <property type="molecule type" value="Genomic_DNA"/>
</dbReference>
<dbReference type="Pfam" id="PF24883">
    <property type="entry name" value="NPHP3_N"/>
    <property type="match status" value="1"/>
</dbReference>
<dbReference type="InterPro" id="IPR036770">
    <property type="entry name" value="Ankyrin_rpt-contain_sf"/>
</dbReference>
<feature type="domain" description="PLD phosphodiesterase" evidence="4">
    <location>
        <begin position="220"/>
        <end position="247"/>
    </location>
</feature>
<evidence type="ECO:0000313" key="6">
    <source>
        <dbReference type="Proteomes" id="UP000033540"/>
    </source>
</evidence>
<dbReference type="SMART" id="SM00155">
    <property type="entry name" value="PLDc"/>
    <property type="match status" value="2"/>
</dbReference>
<name>A0A0F0I1U9_ASPPU</name>
<dbReference type="PROSITE" id="PS50297">
    <property type="entry name" value="ANK_REP_REGION"/>
    <property type="match status" value="7"/>
</dbReference>
<feature type="repeat" description="ANK" evidence="2">
    <location>
        <begin position="1571"/>
        <end position="1603"/>
    </location>
</feature>
<feature type="region of interest" description="Disordered" evidence="3">
    <location>
        <begin position="330"/>
        <end position="371"/>
    </location>
</feature>
<evidence type="ECO:0000256" key="3">
    <source>
        <dbReference type="SAM" id="MobiDB-lite"/>
    </source>
</evidence>
<evidence type="ECO:0000256" key="1">
    <source>
        <dbReference type="ARBA" id="ARBA00022737"/>
    </source>
</evidence>
<accession>A0A0F0I1U9</accession>
<reference evidence="5 6" key="1">
    <citation type="submission" date="2015-02" db="EMBL/GenBank/DDBJ databases">
        <title>Draft genome sequence of Aspergillus parasiticus SU-1.</title>
        <authorList>
            <person name="Yu J."/>
            <person name="Fedorova N."/>
            <person name="Yin Y."/>
            <person name="Losada L."/>
            <person name="Zafar N."/>
            <person name="Taujale R."/>
            <person name="Ehrlich K.C."/>
            <person name="Bhatnagar D."/>
            <person name="Cleveland T.E."/>
            <person name="Bennett J.W."/>
            <person name="Nierman W.C."/>
        </authorList>
    </citation>
    <scope>NUCLEOTIDE SEQUENCE [LARGE SCALE GENOMIC DNA]</scope>
    <source>
        <strain evidence="6">ATCC 56775 / NRRL 5862 / SRRC 143 / SU-1</strain>
    </source>
</reference>
<dbReference type="SMART" id="SM00248">
    <property type="entry name" value="ANK"/>
    <property type="match status" value="9"/>
</dbReference>
<feature type="repeat" description="ANK" evidence="2">
    <location>
        <begin position="1736"/>
        <end position="1768"/>
    </location>
</feature>
<gene>
    <name evidence="5" type="ORF">P875_00053202</name>
</gene>
<dbReference type="SUPFAM" id="SSF56024">
    <property type="entry name" value="Phospholipase D/nuclease"/>
    <property type="match status" value="2"/>
</dbReference>
<dbReference type="PROSITE" id="PS50035">
    <property type="entry name" value="PLD"/>
    <property type="match status" value="2"/>
</dbReference>
<dbReference type="Gene3D" id="3.30.870.10">
    <property type="entry name" value="Endonuclease Chain A"/>
    <property type="match status" value="2"/>
</dbReference>
<keyword evidence="2" id="KW-0040">ANK repeat</keyword>
<feature type="repeat" description="ANK" evidence="2">
    <location>
        <begin position="1769"/>
        <end position="1805"/>
    </location>
</feature>
<feature type="repeat" description="ANK" evidence="2">
    <location>
        <begin position="1703"/>
        <end position="1735"/>
    </location>
</feature>
<dbReference type="SUPFAM" id="SSF48403">
    <property type="entry name" value="Ankyrin repeat"/>
    <property type="match status" value="1"/>
</dbReference>
<dbReference type="InterPro" id="IPR025202">
    <property type="entry name" value="PLD-like_dom"/>
</dbReference>
<evidence type="ECO:0000259" key="4">
    <source>
        <dbReference type="PROSITE" id="PS50035"/>
    </source>
</evidence>
<protein>
    <recommendedName>
        <fullName evidence="4">PLD phosphodiesterase domain-containing protein</fullName>
    </recommendedName>
</protein>
<dbReference type="InterPro" id="IPR053137">
    <property type="entry name" value="NLR-like"/>
</dbReference>
<dbReference type="PROSITE" id="PS50088">
    <property type="entry name" value="ANK_REPEAT"/>
    <property type="match status" value="7"/>
</dbReference>
<feature type="repeat" description="ANK" evidence="2">
    <location>
        <begin position="1637"/>
        <end position="1669"/>
    </location>
</feature>
<dbReference type="InterPro" id="IPR027417">
    <property type="entry name" value="P-loop_NTPase"/>
</dbReference>
<organism evidence="5 6">
    <name type="scientific">Aspergillus parasiticus (strain ATCC 56775 / NRRL 5862 / SRRC 143 / SU-1)</name>
    <dbReference type="NCBI Taxonomy" id="1403190"/>
    <lineage>
        <taxon>Eukaryota</taxon>
        <taxon>Fungi</taxon>
        <taxon>Dikarya</taxon>
        <taxon>Ascomycota</taxon>
        <taxon>Pezizomycotina</taxon>
        <taxon>Eurotiomycetes</taxon>
        <taxon>Eurotiomycetidae</taxon>
        <taxon>Eurotiales</taxon>
        <taxon>Aspergillaceae</taxon>
        <taxon>Aspergillus</taxon>
        <taxon>Aspergillus subgen. Circumdati</taxon>
    </lineage>
</organism>
<dbReference type="Proteomes" id="UP000033540">
    <property type="component" value="Unassembled WGS sequence"/>
</dbReference>
<dbReference type="Gene3D" id="3.40.50.300">
    <property type="entry name" value="P-loop containing nucleotide triphosphate hydrolases"/>
    <property type="match status" value="1"/>
</dbReference>
<dbReference type="InterPro" id="IPR002110">
    <property type="entry name" value="Ankyrin_rpt"/>
</dbReference>
<dbReference type="SUPFAM" id="SSF52540">
    <property type="entry name" value="P-loop containing nucleoside triphosphate hydrolases"/>
    <property type="match status" value="1"/>
</dbReference>
<feature type="repeat" description="ANK" evidence="2">
    <location>
        <begin position="1604"/>
        <end position="1636"/>
    </location>
</feature>
<dbReference type="STRING" id="1403190.A0A0F0I1U9"/>
<dbReference type="GO" id="GO:0009116">
    <property type="term" value="P:nucleoside metabolic process"/>
    <property type="evidence" value="ECO:0007669"/>
    <property type="project" value="InterPro"/>
</dbReference>
<dbReference type="OrthoDB" id="9997422at2759"/>
<dbReference type="GO" id="GO:0003824">
    <property type="term" value="F:catalytic activity"/>
    <property type="evidence" value="ECO:0007669"/>
    <property type="project" value="InterPro"/>
</dbReference>
<dbReference type="PANTHER" id="PTHR46082">
    <property type="entry name" value="ATP/GTP-BINDING PROTEIN-RELATED"/>
    <property type="match status" value="1"/>
</dbReference>
<dbReference type="SUPFAM" id="SSF53167">
    <property type="entry name" value="Purine and uridine phosphorylases"/>
    <property type="match status" value="1"/>
</dbReference>
<dbReference type="CDD" id="cd00138">
    <property type="entry name" value="PLDc_SF"/>
    <property type="match status" value="2"/>
</dbReference>
<comment type="caution">
    <text evidence="5">The sequence shown here is derived from an EMBL/GenBank/DDBJ whole genome shotgun (WGS) entry which is preliminary data.</text>
</comment>
<dbReference type="InterPro" id="IPR000845">
    <property type="entry name" value="Nucleoside_phosphorylase_d"/>
</dbReference>
<dbReference type="Pfam" id="PF13091">
    <property type="entry name" value="PLDc_2"/>
    <property type="match status" value="1"/>
</dbReference>
<dbReference type="InterPro" id="IPR035994">
    <property type="entry name" value="Nucleoside_phosphorylase_sf"/>
</dbReference>